<reference evidence="4 5" key="1">
    <citation type="journal article" date="2010" name="Nature">
        <title>Genome sequencing and analysis of the model grass Brachypodium distachyon.</title>
        <authorList>
            <consortium name="International Brachypodium Initiative"/>
        </authorList>
    </citation>
    <scope>NUCLEOTIDE SEQUENCE [LARGE SCALE GENOMIC DNA]</scope>
    <source>
        <strain evidence="4 5">Bd21</strain>
    </source>
</reference>
<dbReference type="ExpressionAtlas" id="A0A0Q3HBD7">
    <property type="expression patterns" value="baseline"/>
</dbReference>
<dbReference type="GO" id="GO:0003723">
    <property type="term" value="F:RNA binding"/>
    <property type="evidence" value="ECO:0007669"/>
    <property type="project" value="UniProtKB-UniRule"/>
</dbReference>
<feature type="compositionally biased region" description="Polar residues" evidence="2">
    <location>
        <begin position="212"/>
        <end position="221"/>
    </location>
</feature>
<evidence type="ECO:0000313" key="4">
    <source>
        <dbReference type="EMBL" id="KQK20223.1"/>
    </source>
</evidence>
<evidence type="ECO:0000256" key="1">
    <source>
        <dbReference type="PROSITE-ProRule" id="PRU00176"/>
    </source>
</evidence>
<feature type="domain" description="RRM" evidence="3">
    <location>
        <begin position="479"/>
        <end position="562"/>
    </location>
</feature>
<dbReference type="EMBL" id="CM000880">
    <property type="protein sequence ID" value="KQK20223.1"/>
    <property type="molecule type" value="Genomic_DNA"/>
</dbReference>
<dbReference type="PANTHER" id="PTHR36309:SF1">
    <property type="entry name" value="RNA-BINDING (RRM_RBD_RNP MOTIFS) FAMILY PROTEIN"/>
    <property type="match status" value="1"/>
</dbReference>
<organism evidence="4">
    <name type="scientific">Brachypodium distachyon</name>
    <name type="common">Purple false brome</name>
    <name type="synonym">Trachynia distachya</name>
    <dbReference type="NCBI Taxonomy" id="15368"/>
    <lineage>
        <taxon>Eukaryota</taxon>
        <taxon>Viridiplantae</taxon>
        <taxon>Streptophyta</taxon>
        <taxon>Embryophyta</taxon>
        <taxon>Tracheophyta</taxon>
        <taxon>Spermatophyta</taxon>
        <taxon>Magnoliopsida</taxon>
        <taxon>Liliopsida</taxon>
        <taxon>Poales</taxon>
        <taxon>Poaceae</taxon>
        <taxon>BOP clade</taxon>
        <taxon>Pooideae</taxon>
        <taxon>Stipodae</taxon>
        <taxon>Brachypodieae</taxon>
        <taxon>Brachypodium</taxon>
    </lineage>
</organism>
<dbReference type="InterPro" id="IPR012677">
    <property type="entry name" value="Nucleotide-bd_a/b_plait_sf"/>
</dbReference>
<dbReference type="InterPro" id="IPR035979">
    <property type="entry name" value="RBD_domain_sf"/>
</dbReference>
<feature type="compositionally biased region" description="Polar residues" evidence="2">
    <location>
        <begin position="310"/>
        <end position="334"/>
    </location>
</feature>
<dbReference type="InterPro" id="IPR000504">
    <property type="entry name" value="RRM_dom"/>
</dbReference>
<dbReference type="AlphaFoldDB" id="A0A0Q3HBD7"/>
<name>A0A0Q3HBD7_BRADI</name>
<dbReference type="InterPro" id="IPR053316">
    <property type="entry name" value="Epigenetic_reg_gene_expr"/>
</dbReference>
<dbReference type="Gene3D" id="3.30.70.330">
    <property type="match status" value="1"/>
</dbReference>
<dbReference type="PROSITE" id="PS50102">
    <property type="entry name" value="RRM"/>
    <property type="match status" value="1"/>
</dbReference>
<dbReference type="SUPFAM" id="SSF54928">
    <property type="entry name" value="RNA-binding domain, RBD"/>
    <property type="match status" value="1"/>
</dbReference>
<dbReference type="Proteomes" id="UP000008810">
    <property type="component" value="Chromosome 1"/>
</dbReference>
<dbReference type="Gramene" id="KQK20223">
    <property type="protein sequence ID" value="KQK20223"/>
    <property type="gene ID" value="BRADI_1g53190v3"/>
</dbReference>
<dbReference type="OrthoDB" id="1913496at2759"/>
<proteinExistence type="predicted"/>
<evidence type="ECO:0000259" key="3">
    <source>
        <dbReference type="PROSITE" id="PS50102"/>
    </source>
</evidence>
<dbReference type="CDD" id="cd00590">
    <property type="entry name" value="RRM_SF"/>
    <property type="match status" value="1"/>
</dbReference>
<sequence length="661" mass="74621">MTLPLSAKELPGYHIDNRPSKNLKITGEQVEEEKNISPRKKMLCDTDGKVAHEEGNNPSMTLPLPVKELPGYHIDNRPSKNLKITGEQVEEEKNISPRKNMFCDTDGKVAHEEGNNLSMTLPLPVKELPGYHIDNCLSKNLKITGEQVEEEKNISPRKKMLCDTDGKVAHEEGNNPSWDLKITAVRCEVSDEQSNRLTDLGNKNTPQKRLHTSSVQAISTSQNTSEVKLSTSVGEVVEQSTNAANTEVIKEYHDFEGKVKRTVHFDFVTDEAAQALKNPSRKGATTGVKREVFEHAKDHITTRKLPDVAKNNTPQKRPHTSSVQARSTSVGEVVEQSTNAANMEVIKEYHDFDEKVKQTVHFDNVTHEATQALKNPSRKVATTGVKRVVFEHAKNLITTRKLPDVAKNNAPSNRPTDPARKSTPRKKMRASAVQATDSSQNKSGMKVSTSPGQATDQRKNSADLEAIKEFQEFEERVKRTVYLDNLSHHATEAIIKSSLSQFCTLRKVSFVVNYTIPYNIPQSALVEMETEKDAEVLVSMLHDFPFMMYGMPRPVRAKRATAEMFNDCPRRPGSKFKFHWVGPTDPDSEILKRLKLISRRHEVENLALIEHELEEEKLLAEQQQENLNCNFRMMETMDTVILSGMANYISRIYSINWNEAF</sequence>
<reference evidence="5" key="3">
    <citation type="submission" date="2018-08" db="UniProtKB">
        <authorList>
            <consortium name="EnsemblPlants"/>
        </authorList>
    </citation>
    <scope>IDENTIFICATION</scope>
    <source>
        <strain evidence="5">cv. Bd21</strain>
    </source>
</reference>
<gene>
    <name evidence="5" type="primary">LOC100827544</name>
    <name evidence="4" type="ORF">BRADI_1g53190v3</name>
</gene>
<keyword evidence="6" id="KW-1185">Reference proteome</keyword>
<feature type="region of interest" description="Disordered" evidence="2">
    <location>
        <begin position="303"/>
        <end position="334"/>
    </location>
</feature>
<dbReference type="PANTHER" id="PTHR36309">
    <property type="entry name" value="RNA-BINDING (RRM/RBD/RNP MOTIFS) FAMILY PROTEIN"/>
    <property type="match status" value="1"/>
</dbReference>
<keyword evidence="1" id="KW-0694">RNA-binding</keyword>
<reference evidence="4" key="2">
    <citation type="submission" date="2017-06" db="EMBL/GenBank/DDBJ databases">
        <title>WGS assembly of Brachypodium distachyon.</title>
        <authorList>
            <consortium name="The International Brachypodium Initiative"/>
            <person name="Lucas S."/>
            <person name="Harmon-Smith M."/>
            <person name="Lail K."/>
            <person name="Tice H."/>
            <person name="Grimwood J."/>
            <person name="Bruce D."/>
            <person name="Barry K."/>
            <person name="Shu S."/>
            <person name="Lindquist E."/>
            <person name="Wang M."/>
            <person name="Pitluck S."/>
            <person name="Vogel J.P."/>
            <person name="Garvin D.F."/>
            <person name="Mockler T.C."/>
            <person name="Schmutz J."/>
            <person name="Rokhsar D."/>
            <person name="Bevan M.W."/>
        </authorList>
    </citation>
    <scope>NUCLEOTIDE SEQUENCE</scope>
    <source>
        <strain evidence="4">Bd21</strain>
    </source>
</reference>
<protein>
    <recommendedName>
        <fullName evidence="3">RRM domain-containing protein</fullName>
    </recommendedName>
</protein>
<evidence type="ECO:0000256" key="2">
    <source>
        <dbReference type="SAM" id="MobiDB-lite"/>
    </source>
</evidence>
<feature type="region of interest" description="Disordered" evidence="2">
    <location>
        <begin position="1"/>
        <end position="22"/>
    </location>
</feature>
<feature type="region of interest" description="Disordered" evidence="2">
    <location>
        <begin position="400"/>
        <end position="460"/>
    </location>
</feature>
<feature type="region of interest" description="Disordered" evidence="2">
    <location>
        <begin position="195"/>
        <end position="221"/>
    </location>
</feature>
<feature type="compositionally biased region" description="Polar residues" evidence="2">
    <location>
        <begin position="195"/>
        <end position="205"/>
    </location>
</feature>
<evidence type="ECO:0000313" key="6">
    <source>
        <dbReference type="Proteomes" id="UP000008810"/>
    </source>
</evidence>
<accession>A0A0Q3HBD7</accession>
<evidence type="ECO:0000313" key="5">
    <source>
        <dbReference type="EnsemblPlants" id="KQK20223"/>
    </source>
</evidence>
<dbReference type="EnsemblPlants" id="KQK20223">
    <property type="protein sequence ID" value="KQK20223"/>
    <property type="gene ID" value="BRADI_1g53190v3"/>
</dbReference>
<feature type="compositionally biased region" description="Polar residues" evidence="2">
    <location>
        <begin position="433"/>
        <end position="455"/>
    </location>
</feature>